<evidence type="ECO:0000256" key="2">
    <source>
        <dbReference type="ARBA" id="ARBA00022801"/>
    </source>
</evidence>
<protein>
    <submittedName>
        <fullName evidence="6">Glycogen debranching protein GlgX</fullName>
    </submittedName>
</protein>
<organism evidence="6 7">
    <name type="scientific">Pseudonocardia yuanmonensis</name>
    <dbReference type="NCBI Taxonomy" id="1095914"/>
    <lineage>
        <taxon>Bacteria</taxon>
        <taxon>Bacillati</taxon>
        <taxon>Actinomycetota</taxon>
        <taxon>Actinomycetes</taxon>
        <taxon>Pseudonocardiales</taxon>
        <taxon>Pseudonocardiaceae</taxon>
        <taxon>Pseudonocardia</taxon>
    </lineage>
</organism>
<feature type="region of interest" description="Disordered" evidence="4">
    <location>
        <begin position="472"/>
        <end position="499"/>
    </location>
</feature>
<evidence type="ECO:0000256" key="4">
    <source>
        <dbReference type="SAM" id="MobiDB-lite"/>
    </source>
</evidence>
<dbReference type="InterPro" id="IPR004193">
    <property type="entry name" value="Glyco_hydro_13_N"/>
</dbReference>
<dbReference type="CDD" id="cd11326">
    <property type="entry name" value="AmyAc_Glg_debranch"/>
    <property type="match status" value="1"/>
</dbReference>
<keyword evidence="2" id="KW-0378">Hydrolase</keyword>
<comment type="caution">
    <text evidence="6">The sequence shown here is derived from an EMBL/GenBank/DDBJ whole genome shotgun (WGS) entry which is preliminary data.</text>
</comment>
<dbReference type="PANTHER" id="PTHR43002">
    <property type="entry name" value="GLYCOGEN DEBRANCHING ENZYME"/>
    <property type="match status" value="1"/>
</dbReference>
<dbReference type="InterPro" id="IPR013783">
    <property type="entry name" value="Ig-like_fold"/>
</dbReference>
<feature type="domain" description="Glycosyl hydrolase family 13 catalytic" evidence="5">
    <location>
        <begin position="160"/>
        <end position="572"/>
    </location>
</feature>
<dbReference type="EMBL" id="BAABIC010000011">
    <property type="protein sequence ID" value="GAA4694067.1"/>
    <property type="molecule type" value="Genomic_DNA"/>
</dbReference>
<accession>A0ABP8WTT4</accession>
<dbReference type="InterPro" id="IPR006047">
    <property type="entry name" value="GH13_cat_dom"/>
</dbReference>
<evidence type="ECO:0000256" key="1">
    <source>
        <dbReference type="ARBA" id="ARBA00008061"/>
    </source>
</evidence>
<keyword evidence="3" id="KW-0326">Glycosidase</keyword>
<dbReference type="NCBIfam" id="TIGR02100">
    <property type="entry name" value="glgX_debranch"/>
    <property type="match status" value="1"/>
</dbReference>
<comment type="similarity">
    <text evidence="1">Belongs to the glycosyl hydrolase 13 family.</text>
</comment>
<dbReference type="Gene3D" id="3.20.20.80">
    <property type="entry name" value="Glycosidases"/>
    <property type="match status" value="1"/>
</dbReference>
<dbReference type="InterPro" id="IPR014756">
    <property type="entry name" value="Ig_E-set"/>
</dbReference>
<dbReference type="SUPFAM" id="SSF81296">
    <property type="entry name" value="E set domains"/>
    <property type="match status" value="1"/>
</dbReference>
<gene>
    <name evidence="6" type="primary">glgX_3</name>
    <name evidence="6" type="ORF">GCM10023215_34560</name>
</gene>
<dbReference type="Gene3D" id="2.60.40.1180">
    <property type="entry name" value="Golgi alpha-mannosidase II"/>
    <property type="match status" value="1"/>
</dbReference>
<dbReference type="SUPFAM" id="SSF51445">
    <property type="entry name" value="(Trans)glycosidases"/>
    <property type="match status" value="1"/>
</dbReference>
<dbReference type="InterPro" id="IPR013780">
    <property type="entry name" value="Glyco_hydro_b"/>
</dbReference>
<dbReference type="Gene3D" id="2.60.40.10">
    <property type="entry name" value="Immunoglobulins"/>
    <property type="match status" value="1"/>
</dbReference>
<dbReference type="InterPro" id="IPR011837">
    <property type="entry name" value="Glycogen_debranch_GlgX"/>
</dbReference>
<sequence length="702" mass="77079">MSEPAPTVLPGAIAPLGATVRDGGTNFAVASRADVVELCLFDGTDEVRLALPEYDAGVWHGFVPGVGPGRAYGYRAHGPYEPARGLRYNAAKLLLDPYARAVSGEVRFGAEVLGHDPDDPARPSALDSAAHVPRSLVVGPPATISDPAPRYSYADTVVYEVHVTGFTATHPGVPPELRGTYAGLAHDAAVAHLVGLGVTTVELLPVHHHVSEAFLPGRGLTNYWGYNTIGYLAPHPGYSAEVRAGRPGGEVAEFRAMVEALHRAGLEVVLDVVFNHTGEGDPHGPTLCHRGLDNAGYYRLDPADPRRYLDTTGCGNSLNTADPFTLQLVMDSLRYWLTVMGVDGFRFDLAPTLARDDGGFDRLAAFFDLVAQDPVVSRAKLIAEPWDVGRADSYDLGRFPPLWREWNGRYRDTVRDFWRSRPGLLGEFATRFAGSADLYGGRGRRPTASVNFVTAHDGFTLADLVAYDTKHNEANGDGNRDGTDDNRSWNCGHEGPTDDPEVRALRGRQQRALLTTLLLSFGIPMLLGGDELGRTQRGNNNAYCHDDELTWFDWAHVDEELLAFSRRLVALRRAHPVFRRRRFLSGVDWRMLRWYTPAGTIVTAAEWADPTARSVAIYLDGRDAPDRDATGREQLDDDFLLLVSAWWEPTRFTVPPTREGQVWQAELDTYAPAEVERHGKRAAGDVVTVEPRSIVVLHAPSR</sequence>
<dbReference type="Pfam" id="PF02922">
    <property type="entry name" value="CBM_48"/>
    <property type="match status" value="1"/>
</dbReference>
<evidence type="ECO:0000313" key="7">
    <source>
        <dbReference type="Proteomes" id="UP001500325"/>
    </source>
</evidence>
<name>A0ABP8WTT4_9PSEU</name>
<evidence type="ECO:0000259" key="5">
    <source>
        <dbReference type="SMART" id="SM00642"/>
    </source>
</evidence>
<dbReference type="CDD" id="cd02856">
    <property type="entry name" value="E_set_GDE_Isoamylase_N"/>
    <property type="match status" value="1"/>
</dbReference>
<dbReference type="SMART" id="SM00642">
    <property type="entry name" value="Aamy"/>
    <property type="match status" value="1"/>
</dbReference>
<evidence type="ECO:0000256" key="3">
    <source>
        <dbReference type="ARBA" id="ARBA00023295"/>
    </source>
</evidence>
<reference evidence="7" key="1">
    <citation type="journal article" date="2019" name="Int. J. Syst. Evol. Microbiol.">
        <title>The Global Catalogue of Microorganisms (GCM) 10K type strain sequencing project: providing services to taxonomists for standard genome sequencing and annotation.</title>
        <authorList>
            <consortium name="The Broad Institute Genomics Platform"/>
            <consortium name="The Broad Institute Genome Sequencing Center for Infectious Disease"/>
            <person name="Wu L."/>
            <person name="Ma J."/>
        </authorList>
    </citation>
    <scope>NUCLEOTIDE SEQUENCE [LARGE SCALE GENOMIC DNA]</scope>
    <source>
        <strain evidence="7">JCM 18055</strain>
    </source>
</reference>
<proteinExistence type="inferred from homology"/>
<dbReference type="RefSeq" id="WP_345381585.1">
    <property type="nucleotide sequence ID" value="NZ_BAABIC010000011.1"/>
</dbReference>
<dbReference type="InterPro" id="IPR017853">
    <property type="entry name" value="GH"/>
</dbReference>
<feature type="compositionally biased region" description="Basic and acidic residues" evidence="4">
    <location>
        <begin position="472"/>
        <end position="487"/>
    </location>
</feature>
<evidence type="ECO:0000313" key="6">
    <source>
        <dbReference type="EMBL" id="GAA4694067.1"/>
    </source>
</evidence>
<dbReference type="Proteomes" id="UP001500325">
    <property type="component" value="Unassembled WGS sequence"/>
</dbReference>
<dbReference type="InterPro" id="IPR044505">
    <property type="entry name" value="GlgX_Isoamylase_N_E_set"/>
</dbReference>
<keyword evidence="7" id="KW-1185">Reference proteome</keyword>
<dbReference type="SUPFAM" id="SSF51011">
    <property type="entry name" value="Glycosyl hydrolase domain"/>
    <property type="match status" value="1"/>
</dbReference>